<feature type="compositionally biased region" description="Basic and acidic residues" evidence="5">
    <location>
        <begin position="571"/>
        <end position="582"/>
    </location>
</feature>
<feature type="compositionally biased region" description="Basic and acidic residues" evidence="5">
    <location>
        <begin position="1228"/>
        <end position="1262"/>
    </location>
</feature>
<feature type="compositionally biased region" description="Basic and acidic residues" evidence="5">
    <location>
        <begin position="1302"/>
        <end position="1315"/>
    </location>
</feature>
<feature type="region of interest" description="Disordered" evidence="5">
    <location>
        <begin position="772"/>
        <end position="969"/>
    </location>
</feature>
<name>A0A433U1Z2_ELYCH</name>
<feature type="compositionally biased region" description="Basic and acidic residues" evidence="5">
    <location>
        <begin position="1178"/>
        <end position="1188"/>
    </location>
</feature>
<evidence type="ECO:0000259" key="7">
    <source>
        <dbReference type="PROSITE" id="PS51848"/>
    </source>
</evidence>
<evidence type="ECO:0008006" key="10">
    <source>
        <dbReference type="Google" id="ProtNLM"/>
    </source>
</evidence>
<comment type="caution">
    <text evidence="8">The sequence shown here is derived from an EMBL/GenBank/DDBJ whole genome shotgun (WGS) entry which is preliminary data.</text>
</comment>
<dbReference type="SMART" id="SM01203">
    <property type="entry name" value="DUF3585"/>
    <property type="match status" value="1"/>
</dbReference>
<feature type="compositionally biased region" description="Basic and acidic residues" evidence="5">
    <location>
        <begin position="1034"/>
        <end position="1050"/>
    </location>
</feature>
<feature type="compositionally biased region" description="Basic and acidic residues" evidence="5">
    <location>
        <begin position="514"/>
        <end position="526"/>
    </location>
</feature>
<feature type="compositionally biased region" description="Pro residues" evidence="5">
    <location>
        <begin position="646"/>
        <end position="667"/>
    </location>
</feature>
<dbReference type="OrthoDB" id="18853at2759"/>
<protein>
    <recommendedName>
        <fullName evidence="10">Calponin-homology (CH) domain-containing protein</fullName>
    </recommendedName>
</protein>
<keyword evidence="2" id="KW-0597">Phosphoprotein</keyword>
<dbReference type="EMBL" id="RQTK01000102">
    <property type="protein sequence ID" value="RUS87768.1"/>
    <property type="molecule type" value="Genomic_DNA"/>
</dbReference>
<organism evidence="8 9">
    <name type="scientific">Elysia chlorotica</name>
    <name type="common">Eastern emerald elysia</name>
    <name type="synonym">Sea slug</name>
    <dbReference type="NCBI Taxonomy" id="188477"/>
    <lineage>
        <taxon>Eukaryota</taxon>
        <taxon>Metazoa</taxon>
        <taxon>Spiralia</taxon>
        <taxon>Lophotrochozoa</taxon>
        <taxon>Mollusca</taxon>
        <taxon>Gastropoda</taxon>
        <taxon>Heterobranchia</taxon>
        <taxon>Euthyneura</taxon>
        <taxon>Panpulmonata</taxon>
        <taxon>Sacoglossa</taxon>
        <taxon>Placobranchoidea</taxon>
        <taxon>Plakobranchidae</taxon>
        <taxon>Elysia</taxon>
    </lineage>
</organism>
<dbReference type="PANTHER" id="PTHR23167:SF46">
    <property type="entry name" value="EPS15 HOMOLOGY DOMAIN CONTAINING PROTEIN-BINDING PROTEIN 1, ISOFORM F"/>
    <property type="match status" value="1"/>
</dbReference>
<comment type="subcellular location">
    <subcellularLocation>
        <location evidence="1">Endosome</location>
    </subcellularLocation>
</comment>
<feature type="domain" description="BMERB" evidence="7">
    <location>
        <begin position="1513"/>
        <end position="1661"/>
    </location>
</feature>
<feature type="compositionally biased region" description="Polar residues" evidence="5">
    <location>
        <begin position="1415"/>
        <end position="1425"/>
    </location>
</feature>
<evidence type="ECO:0000313" key="9">
    <source>
        <dbReference type="Proteomes" id="UP000271974"/>
    </source>
</evidence>
<feature type="compositionally biased region" description="Polar residues" evidence="5">
    <location>
        <begin position="1395"/>
        <end position="1406"/>
    </location>
</feature>
<keyword evidence="9" id="KW-1185">Reference proteome</keyword>
<dbReference type="InterPro" id="IPR001715">
    <property type="entry name" value="CH_dom"/>
</dbReference>
<feature type="compositionally biased region" description="Low complexity" evidence="5">
    <location>
        <begin position="439"/>
        <end position="480"/>
    </location>
</feature>
<dbReference type="Pfam" id="PF12130">
    <property type="entry name" value="bMERB_dom"/>
    <property type="match status" value="1"/>
</dbReference>
<dbReference type="Pfam" id="PF00307">
    <property type="entry name" value="CH"/>
    <property type="match status" value="1"/>
</dbReference>
<feature type="compositionally biased region" description="Polar residues" evidence="5">
    <location>
        <begin position="613"/>
        <end position="635"/>
    </location>
</feature>
<feature type="region of interest" description="Disordered" evidence="5">
    <location>
        <begin position="546"/>
        <end position="744"/>
    </location>
</feature>
<feature type="compositionally biased region" description="Basic and acidic residues" evidence="5">
    <location>
        <begin position="1108"/>
        <end position="1118"/>
    </location>
</feature>
<feature type="compositionally biased region" description="Basic and acidic residues" evidence="5">
    <location>
        <begin position="958"/>
        <end position="967"/>
    </location>
</feature>
<feature type="region of interest" description="Disordered" evidence="5">
    <location>
        <begin position="1004"/>
        <end position="1050"/>
    </location>
</feature>
<feature type="compositionally biased region" description="Low complexity" evidence="5">
    <location>
        <begin position="285"/>
        <end position="298"/>
    </location>
</feature>
<evidence type="ECO:0000256" key="1">
    <source>
        <dbReference type="ARBA" id="ARBA00004177"/>
    </source>
</evidence>
<dbReference type="InterPro" id="IPR022735">
    <property type="entry name" value="bMERB_dom"/>
</dbReference>
<feature type="compositionally biased region" description="Polar residues" evidence="5">
    <location>
        <begin position="1097"/>
        <end position="1106"/>
    </location>
</feature>
<evidence type="ECO:0000256" key="5">
    <source>
        <dbReference type="SAM" id="MobiDB-lite"/>
    </source>
</evidence>
<dbReference type="STRING" id="188477.A0A433U1Z2"/>
<dbReference type="Gene3D" id="1.10.418.10">
    <property type="entry name" value="Calponin-like domain"/>
    <property type="match status" value="1"/>
</dbReference>
<feature type="region of interest" description="Disordered" evidence="5">
    <location>
        <begin position="125"/>
        <end position="171"/>
    </location>
</feature>
<dbReference type="PROSITE" id="PS50021">
    <property type="entry name" value="CH"/>
    <property type="match status" value="1"/>
</dbReference>
<evidence type="ECO:0000256" key="2">
    <source>
        <dbReference type="ARBA" id="ARBA00022553"/>
    </source>
</evidence>
<evidence type="ECO:0000256" key="4">
    <source>
        <dbReference type="ARBA" id="ARBA00023054"/>
    </source>
</evidence>
<feature type="compositionally biased region" description="Polar residues" evidence="5">
    <location>
        <begin position="1334"/>
        <end position="1354"/>
    </location>
</feature>
<feature type="compositionally biased region" description="Low complexity" evidence="5">
    <location>
        <begin position="717"/>
        <end position="728"/>
    </location>
</feature>
<dbReference type="GO" id="GO:0005768">
    <property type="term" value="C:endosome"/>
    <property type="evidence" value="ECO:0007669"/>
    <property type="project" value="UniProtKB-SubCell"/>
</dbReference>
<feature type="compositionally biased region" description="Polar residues" evidence="5">
    <location>
        <begin position="270"/>
        <end position="283"/>
    </location>
</feature>
<evidence type="ECO:0000256" key="3">
    <source>
        <dbReference type="ARBA" id="ARBA00022753"/>
    </source>
</evidence>
<feature type="compositionally biased region" description="Low complexity" evidence="5">
    <location>
        <begin position="788"/>
        <end position="825"/>
    </location>
</feature>
<feature type="region of interest" description="Disordered" evidence="5">
    <location>
        <begin position="209"/>
        <end position="526"/>
    </location>
</feature>
<reference evidence="8 9" key="1">
    <citation type="submission" date="2019-01" db="EMBL/GenBank/DDBJ databases">
        <title>A draft genome assembly of the solar-powered sea slug Elysia chlorotica.</title>
        <authorList>
            <person name="Cai H."/>
            <person name="Li Q."/>
            <person name="Fang X."/>
            <person name="Li J."/>
            <person name="Curtis N.E."/>
            <person name="Altenburger A."/>
            <person name="Shibata T."/>
            <person name="Feng M."/>
            <person name="Maeda T."/>
            <person name="Schwartz J.A."/>
            <person name="Shigenobu S."/>
            <person name="Lundholm N."/>
            <person name="Nishiyama T."/>
            <person name="Yang H."/>
            <person name="Hasebe M."/>
            <person name="Li S."/>
            <person name="Pierce S.K."/>
            <person name="Wang J."/>
        </authorList>
    </citation>
    <scope>NUCLEOTIDE SEQUENCE [LARGE SCALE GENOMIC DNA]</scope>
    <source>
        <strain evidence="8">EC2010</strain>
        <tissue evidence="8">Whole organism of an adult</tissue>
    </source>
</reference>
<feature type="compositionally biased region" description="Basic residues" evidence="5">
    <location>
        <begin position="246"/>
        <end position="259"/>
    </location>
</feature>
<keyword evidence="4" id="KW-0175">Coiled coil</keyword>
<dbReference type="Proteomes" id="UP000271974">
    <property type="component" value="Unassembled WGS sequence"/>
</dbReference>
<dbReference type="FunFam" id="1.10.418.10:FF:000023">
    <property type="entry name" value="EH domain-binding protein 1 isoform X1"/>
    <property type="match status" value="1"/>
</dbReference>
<sequence length="1691" mass="184722">MAMTKIKGLQMWCRRMTDGYAHVDVANFTTAWRDGMAFCAIIHRFRPDLIDYDSLSPDNVFDNCKMAFEVAERELNIPAFLEAEDMARLKVPDKLSVITYVSQYYNFLNALPQLGGPGVKCKVSSNNTGGTKRPPDIDTSQGPSTKKPATAADGKENISAGNEKTRQGSLGDKCNICQNRVYLLERHIEDGKLYHRSCYRHSELSPTNKVYTRSPFLSPSLSKETPPRSPSPHVKTSSSNPDHQHQHQHRTPGSHHHHNTGGGGGGIGLTPSSSKPGSETAASKGSHFPFSSSVASSDSPRKSDSAGSKHSLAQPDREDPKKSKLQPIASGSEGHNSKANAIKDRLKNLKEKYEGVKKVDDPPSGHKKAVSKEKESHSQVFPLSGKESRQLEKRKEQLLSAEKRAEQSSRAGARNVPLVFQQKQPDSRSQSTSASNVLSNAKQNSTPSSSSSNFHVSAPIASSMSSSSAISSTPTSSKASVTLNTDSAQKKTARKIVKAELVSQKEDDASESQKSVEDISRLEKDESQVNKKFDIKDNEKIDIGSLQEKFSKMDETSSSASYPVAKARTHKGLDVSKDEKPVSPKPVLRKTEGSGPSTPKAAPRKSFLDMASAKTQPGQPKHPQSTGVNSHTESPPHSHRSAGSGSPPPLPSTAPPALPTSPPPSLPPSAVIKVDSLSPRNKGKSPSPESAPAESVTKSVMKNAGMEDVSTHSPVKSQVAVSSQAVASTSNKRFSSPAIHDPPLAVLVTPQVKDKEDQQVLTGLLASLAGVRGRASSVPGISALPLVPTSEKTSSPDSSSISISSSAATTASSFIPSSSSTPAPAKHLPSKTTALGRDSNKMENSGHSGSAAPKKFVSHVTKDKGKADSTATSKVSDTNRPQSGAKVPEALSVLNNLKRVGDSKPSHSTDSITNKANYSSNIEINVQNKQSNAIKKNALSASKEDLDKISTRSGSGDTKQESQERITDSNFNTVKLKHVNQSDARQNVKAISTLAFDIQLKKVEDKQEDKETKPVKISTVTPKPLEIPLGGEASKSEKDPSFKDITNKSKTDVGETPVVKVKAKNSKSLNFYEEDELPDWKTALEERKKKLRENNTKLDSSTQNVGQAKEKSTVDKATKSTIILTPSKHEKSSPISEKDTPDFKKISPREEVTTDAKTKVISVDKNSHSNQQHQGKAKSSDWKQDAEMKIAALGGFDSEEEEEKQVTKPKRVLPKVPDAVSVSQNNSKDMDEPQSKLDLKKGEKQKITPKDVSVDIKNKETPQESVPEFLTGKSKLKHVQLNEENKQILTAKKKKPAPAPPVEKKDAEDFREKLHNLKHVQGAGEFASEGEKQTPVSTGKTPKSSDQKSMSTPKLINLSKALPLVGIGKNTNTNNNKSKGVKVDAGLVKPGNKSLMDTINLTSSPDVSDEEGQNRGKNYSQQKHSTPIIENGKTSPKPKKKKIPFFGKNKKEKIESPTESPINAKKKIEAPVHIDFDKSCELDSSLPDSVSRLTIDDKRTPPQRPPQPYANHKKVTSPKHISAIELQQQLLDIDSRLTDLELRGRDLEDSIRNVSVPEEDDDSLMIQWFELVSEKNDLVRQEADLVYISREQELETDQDHIESQLRYLMSKPDEEKSEAEKEEEEYLIQRKLELVEQRNRIVDSMDEDRLRYEEEDRDIEFTLRDKGLWKDSSGTLKAIKGKRVSNSTFYT</sequence>
<proteinExistence type="predicted"/>
<dbReference type="SUPFAM" id="SSF47576">
    <property type="entry name" value="Calponin-homology domain, CH-domain"/>
    <property type="match status" value="1"/>
</dbReference>
<keyword evidence="3" id="KW-0967">Endosome</keyword>
<accession>A0A433U1Z2</accession>
<dbReference type="PANTHER" id="PTHR23167">
    <property type="entry name" value="CALPONIN HOMOLOGY DOMAIN-CONTAINING PROTEIN DDB_G0272472-RELATED"/>
    <property type="match status" value="1"/>
</dbReference>
<feature type="compositionally biased region" description="Basic and acidic residues" evidence="5">
    <location>
        <begin position="1004"/>
        <end position="1014"/>
    </location>
</feature>
<feature type="region of interest" description="Disordered" evidence="5">
    <location>
        <begin position="1480"/>
        <end position="1517"/>
    </location>
</feature>
<feature type="compositionally biased region" description="Basic and acidic residues" evidence="5">
    <location>
        <begin position="341"/>
        <end position="377"/>
    </location>
</feature>
<dbReference type="SUPFAM" id="SSF57716">
    <property type="entry name" value="Glucocorticoid receptor-like (DNA-binding domain)"/>
    <property type="match status" value="1"/>
</dbReference>
<dbReference type="InterPro" id="IPR050540">
    <property type="entry name" value="F-actin_Monoox_Mical"/>
</dbReference>
<feature type="compositionally biased region" description="Low complexity" evidence="5">
    <location>
        <begin position="685"/>
        <end position="695"/>
    </location>
</feature>
<feature type="compositionally biased region" description="Polar residues" evidence="5">
    <location>
        <begin position="869"/>
        <end position="882"/>
    </location>
</feature>
<evidence type="ECO:0000313" key="8">
    <source>
        <dbReference type="EMBL" id="RUS87768.1"/>
    </source>
</evidence>
<feature type="compositionally biased region" description="Basic and acidic residues" evidence="5">
    <location>
        <begin position="386"/>
        <end position="407"/>
    </location>
</feature>
<dbReference type="SMART" id="SM00033">
    <property type="entry name" value="CH"/>
    <property type="match status" value="1"/>
</dbReference>
<gene>
    <name evidence="8" type="ORF">EGW08_004514</name>
</gene>
<feature type="compositionally biased region" description="Polar residues" evidence="5">
    <location>
        <begin position="421"/>
        <end position="438"/>
    </location>
</feature>
<evidence type="ECO:0000259" key="6">
    <source>
        <dbReference type="PROSITE" id="PS50021"/>
    </source>
</evidence>
<feature type="compositionally biased region" description="Basic residues" evidence="5">
    <location>
        <begin position="1436"/>
        <end position="1451"/>
    </location>
</feature>
<dbReference type="PROSITE" id="PS51848">
    <property type="entry name" value="BMERB"/>
    <property type="match status" value="1"/>
</dbReference>
<dbReference type="InterPro" id="IPR036872">
    <property type="entry name" value="CH_dom_sf"/>
</dbReference>
<feature type="compositionally biased region" description="Basic and acidic residues" evidence="5">
    <location>
        <begin position="1127"/>
        <end position="1158"/>
    </location>
</feature>
<feature type="region of interest" description="Disordered" evidence="5">
    <location>
        <begin position="1088"/>
        <end position="1466"/>
    </location>
</feature>
<feature type="compositionally biased region" description="Polar residues" evidence="5">
    <location>
        <begin position="908"/>
        <end position="934"/>
    </location>
</feature>
<feature type="compositionally biased region" description="Polar residues" evidence="5">
    <location>
        <begin position="209"/>
        <end position="223"/>
    </location>
</feature>
<feature type="domain" description="Calponin-homology (CH)" evidence="6">
    <location>
        <begin position="3"/>
        <end position="109"/>
    </location>
</feature>
<dbReference type="Gene3D" id="2.10.110.10">
    <property type="entry name" value="Cysteine Rich Protein"/>
    <property type="match status" value="1"/>
</dbReference>